<dbReference type="AlphaFoldDB" id="A0A5Y5VHN4"/>
<dbReference type="InterPro" id="IPR053841">
    <property type="entry name" value="MksE"/>
</dbReference>
<reference evidence="2" key="1">
    <citation type="submission" date="2019-08" db="EMBL/GenBank/DDBJ databases">
        <authorList>
            <consortium name="PulseNet: The National Subtyping Network for Foodborne Disease Surveillance"/>
            <person name="Tarr C.L."/>
            <person name="Trees E."/>
            <person name="Katz L.S."/>
            <person name="Carleton-Romer H.A."/>
            <person name="Stroika S."/>
            <person name="Kucerova Z."/>
            <person name="Roache K.F."/>
            <person name="Sabol A.L."/>
            <person name="Besser J."/>
            <person name="Gerner-Smidt P."/>
        </authorList>
    </citation>
    <scope>NUCLEOTIDE SEQUENCE</scope>
    <source>
        <strain evidence="2">PNUSAS086221</strain>
    </source>
</reference>
<protein>
    <submittedName>
        <fullName evidence="2">Thioredoxin-disulfide reductase</fullName>
    </submittedName>
</protein>
<feature type="non-terminal residue" evidence="2">
    <location>
        <position position="1"/>
    </location>
</feature>
<dbReference type="EMBL" id="AAJCHF010000173">
    <property type="protein sequence ID" value="ECK5592785.1"/>
    <property type="molecule type" value="Genomic_DNA"/>
</dbReference>
<evidence type="ECO:0000256" key="1">
    <source>
        <dbReference type="SAM" id="MobiDB-lite"/>
    </source>
</evidence>
<feature type="region of interest" description="Disordered" evidence="1">
    <location>
        <begin position="148"/>
        <end position="182"/>
    </location>
</feature>
<dbReference type="InterPro" id="IPR042037">
    <property type="entry name" value="MukE_C"/>
</dbReference>
<organism evidence="2">
    <name type="scientific">Salmonella enterica</name>
    <name type="common">Salmonella choleraesuis</name>
    <dbReference type="NCBI Taxonomy" id="28901"/>
    <lineage>
        <taxon>Bacteria</taxon>
        <taxon>Pseudomonadati</taxon>
        <taxon>Pseudomonadota</taxon>
        <taxon>Gammaproteobacteria</taxon>
        <taxon>Enterobacterales</taxon>
        <taxon>Enterobacteriaceae</taxon>
        <taxon>Salmonella</taxon>
    </lineage>
</organism>
<sequence>LLPQRRGKIPLERFNELQMVTGLIIVAMELEKQLSQKEWFTTNQLLERMSNQLSETRMLELFRRRPGQQTQYDLSKIQDEIRKSLIVFDRYAFIQLSKDRQSFQTTPAIYRFIEPLRGLQQESEIPQRLAELIQDGYLVNIDEAARDSVDEDLAESERFSAEEEMDATGDLFASGTHEGEQL</sequence>
<evidence type="ECO:0000313" key="2">
    <source>
        <dbReference type="EMBL" id="ECK5592785.1"/>
    </source>
</evidence>
<accession>A0A5Y5VHN4</accession>
<dbReference type="Gene3D" id="1.10.10.2260">
    <property type="entry name" value="MukE-like family, C-terminal domain"/>
    <property type="match status" value="1"/>
</dbReference>
<gene>
    <name evidence="2" type="ORF">FRL67_21360</name>
</gene>
<comment type="caution">
    <text evidence="2">The sequence shown here is derived from an EMBL/GenBank/DDBJ whole genome shotgun (WGS) entry which is preliminary data.</text>
</comment>
<proteinExistence type="predicted"/>
<dbReference type="Pfam" id="PF21980">
    <property type="entry name" value="MksE"/>
    <property type="match status" value="1"/>
</dbReference>
<name>A0A5Y5VHN4_SALER</name>